<dbReference type="Pfam" id="PF12804">
    <property type="entry name" value="NTP_transf_3"/>
    <property type="match status" value="1"/>
</dbReference>
<comment type="function">
    <text evidence="11">Catalyzes the conversion of (8S)-3',8-cyclo-7,8-dihydroguanosine 5'-triphosphate to cyclic pyranopterin monophosphate (cPMP).</text>
</comment>
<evidence type="ECO:0000313" key="15">
    <source>
        <dbReference type="EMBL" id="CBW26044.1"/>
    </source>
</evidence>
<evidence type="ECO:0000256" key="3">
    <source>
        <dbReference type="ARBA" id="ARBA00022490"/>
    </source>
</evidence>
<evidence type="ECO:0000256" key="1">
    <source>
        <dbReference type="ARBA" id="ARBA00001637"/>
    </source>
</evidence>
<dbReference type="PATRIC" id="fig|862908.3.peg.1110"/>
<reference evidence="16" key="1">
    <citation type="journal article" date="2013" name="ISME J.">
        <title>A small predatory core genome in the divergent marine Bacteriovorax marinus SJ and the terrestrial Bdellovibrio bacteriovorus.</title>
        <authorList>
            <person name="Crossman L.C."/>
            <person name="Chen H."/>
            <person name="Cerdeno-Tarraga A.M."/>
            <person name="Brooks K."/>
            <person name="Quail M.A."/>
            <person name="Pineiro S.A."/>
            <person name="Hobley L."/>
            <person name="Sockett R.E."/>
            <person name="Bentley S.D."/>
            <person name="Parkhill J."/>
            <person name="Williams H.N."/>
            <person name="Stine O.C."/>
        </authorList>
    </citation>
    <scope>NUCLEOTIDE SEQUENCE [LARGE SCALE GENOMIC DNA]</scope>
    <source>
        <strain evidence="16">ATCC BAA-682 / DSM 15412 / SJ</strain>
    </source>
</reference>
<evidence type="ECO:0000256" key="6">
    <source>
        <dbReference type="ARBA" id="ARBA00022741"/>
    </source>
</evidence>
<keyword evidence="8 12" id="KW-0342">GTP-binding</keyword>
<comment type="cofactor">
    <cofactor evidence="12">
        <name>Mg(2+)</name>
        <dbReference type="ChEBI" id="CHEBI:18420"/>
    </cofactor>
</comment>
<dbReference type="PANTHER" id="PTHR19136:SF81">
    <property type="entry name" value="MOLYBDENUM COFACTOR GUANYLYLTRANSFERASE"/>
    <property type="match status" value="1"/>
</dbReference>
<dbReference type="InterPro" id="IPR023045">
    <property type="entry name" value="MoaC"/>
</dbReference>
<dbReference type="Pfam" id="PF01967">
    <property type="entry name" value="MoaC"/>
    <property type="match status" value="1"/>
</dbReference>
<dbReference type="InterPro" id="IPR029044">
    <property type="entry name" value="Nucleotide-diphossugar_trans"/>
</dbReference>
<dbReference type="CDD" id="cd02503">
    <property type="entry name" value="MobA"/>
    <property type="match status" value="1"/>
</dbReference>
<dbReference type="HOGENOM" id="CLU_799089_0_0_7"/>
<dbReference type="PANTHER" id="PTHR19136">
    <property type="entry name" value="MOLYBDENUM COFACTOR GUANYLYLTRANSFERASE"/>
    <property type="match status" value="1"/>
</dbReference>
<dbReference type="SUPFAM" id="SSF55040">
    <property type="entry name" value="Molybdenum cofactor biosynthesis protein C, MoaC"/>
    <property type="match status" value="1"/>
</dbReference>
<dbReference type="GO" id="GO:0006777">
    <property type="term" value="P:Mo-molybdopterin cofactor biosynthetic process"/>
    <property type="evidence" value="ECO:0007669"/>
    <property type="project" value="UniProtKB-KW"/>
</dbReference>
<evidence type="ECO:0000256" key="10">
    <source>
        <dbReference type="ARBA" id="ARBA00023239"/>
    </source>
</evidence>
<feature type="binding site" evidence="12">
    <location>
        <position position="250"/>
    </location>
    <ligand>
        <name>Mg(2+)</name>
        <dbReference type="ChEBI" id="CHEBI:18420"/>
    </ligand>
</feature>
<keyword evidence="7 12" id="KW-0460">Magnesium</keyword>
<evidence type="ECO:0000313" key="16">
    <source>
        <dbReference type="Proteomes" id="UP000008963"/>
    </source>
</evidence>
<comment type="subcellular location">
    <subcellularLocation>
        <location evidence="12">Cytoplasm</location>
    </subcellularLocation>
</comment>
<dbReference type="GO" id="GO:0005525">
    <property type="term" value="F:GTP binding"/>
    <property type="evidence" value="ECO:0007669"/>
    <property type="project" value="UniProtKB-UniRule"/>
</dbReference>
<dbReference type="RefSeq" id="WP_014243828.1">
    <property type="nucleotide sequence ID" value="NC_016620.1"/>
</dbReference>
<dbReference type="EC" id="2.7.7.77" evidence="12"/>
<keyword evidence="4 12" id="KW-0808">Transferase</keyword>
<evidence type="ECO:0000256" key="8">
    <source>
        <dbReference type="ARBA" id="ARBA00023134"/>
    </source>
</evidence>
<dbReference type="GO" id="GO:0061603">
    <property type="term" value="F:molybdenum cofactor guanylyltransferase activity"/>
    <property type="evidence" value="ECO:0007669"/>
    <property type="project" value="UniProtKB-EC"/>
</dbReference>
<dbReference type="NCBIfam" id="NF006870">
    <property type="entry name" value="PRK09364.1"/>
    <property type="match status" value="1"/>
</dbReference>
<dbReference type="KEGG" id="bmx:BMS_1166"/>
<feature type="binding site" evidence="12">
    <location>
        <begin position="162"/>
        <end position="164"/>
    </location>
    <ligand>
        <name>GTP</name>
        <dbReference type="ChEBI" id="CHEBI:37565"/>
    </ligand>
</feature>
<dbReference type="NCBIfam" id="TIGR00581">
    <property type="entry name" value="moaC"/>
    <property type="match status" value="1"/>
</dbReference>
<dbReference type="UniPathway" id="UPA00344"/>
<accession>E1WYJ6</accession>
<keyword evidence="3 12" id="KW-0963">Cytoplasm</keyword>
<dbReference type="InterPro" id="IPR013482">
    <property type="entry name" value="Molybde_CF_guanTrfase"/>
</dbReference>
<keyword evidence="9 12" id="KW-0501">Molybdenum cofactor biosynthesis</keyword>
<comment type="caution">
    <text evidence="12">Lacks conserved residue(s) required for the propagation of feature annotation.</text>
</comment>
<evidence type="ECO:0000259" key="13">
    <source>
        <dbReference type="Pfam" id="PF01967"/>
    </source>
</evidence>
<sequence length="351" mass="39173">MLTHIDKSNLPSMVDVSEKENSIRVASAISSIQLPEQMRDYFTGDDFKLKKGPVFQTAIIAATMAVKKTHETIPLCHQVPIESCKVNIEVNDDLRVDVTCKVRTSYKTGIEMEALHGAMVACLTIYDMCKAVSHNMVIGETKLLSKSGGKSPVLNNVKGLILTGGKSSRMNRDKALIEYKNRPHALYLKSLLEKYCDEVFISSRKGQWDGTPLESEKLLFDDEKMTGPVAGMLAAFNRDPSANWIVIACDLPYINESTIETLIENYDPSKVAVSFKNKEKGFAEPLCTLYTNKAREVFEKAYLEDTRCPVKVLKSVETIALEQRGKINLSNINTPTEYQEAKEFLAKGESI</sequence>
<evidence type="ECO:0000256" key="12">
    <source>
        <dbReference type="HAMAP-Rule" id="MF_00316"/>
    </source>
</evidence>
<dbReference type="InterPro" id="IPR002820">
    <property type="entry name" value="Mopterin_CF_biosynth-C_dom"/>
</dbReference>
<gene>
    <name evidence="15" type="primary">moaC</name>
    <name evidence="12" type="synonym">mobA</name>
    <name evidence="15" type="ordered locus">BMS_1166</name>
</gene>
<keyword evidence="6 12" id="KW-0547">Nucleotide-binding</keyword>
<evidence type="ECO:0000256" key="7">
    <source>
        <dbReference type="ARBA" id="ARBA00022842"/>
    </source>
</evidence>
<dbReference type="SUPFAM" id="SSF53448">
    <property type="entry name" value="Nucleotide-diphospho-sugar transferases"/>
    <property type="match status" value="1"/>
</dbReference>
<dbReference type="eggNOG" id="COG0746">
    <property type="taxonomic scope" value="Bacteria"/>
</dbReference>
<evidence type="ECO:0000256" key="4">
    <source>
        <dbReference type="ARBA" id="ARBA00022679"/>
    </source>
</evidence>
<evidence type="ECO:0000256" key="2">
    <source>
        <dbReference type="ARBA" id="ARBA00005046"/>
    </source>
</evidence>
<organism evidence="15 16">
    <name type="scientific">Halobacteriovorax marinus (strain ATCC BAA-682 / DSM 15412 / SJ)</name>
    <name type="common">Bacteriovorax marinus</name>
    <dbReference type="NCBI Taxonomy" id="862908"/>
    <lineage>
        <taxon>Bacteria</taxon>
        <taxon>Pseudomonadati</taxon>
        <taxon>Bdellovibrionota</taxon>
        <taxon>Bacteriovoracia</taxon>
        <taxon>Bacteriovoracales</taxon>
        <taxon>Halobacteriovoraceae</taxon>
        <taxon>Halobacteriovorax</taxon>
    </lineage>
</organism>
<comment type="catalytic activity">
    <reaction evidence="1">
        <text>(8S)-3',8-cyclo-7,8-dihydroguanosine 5'-triphosphate = cyclic pyranopterin phosphate + diphosphate</text>
        <dbReference type="Rhea" id="RHEA:49580"/>
        <dbReference type="ChEBI" id="CHEBI:33019"/>
        <dbReference type="ChEBI" id="CHEBI:59648"/>
        <dbReference type="ChEBI" id="CHEBI:131766"/>
        <dbReference type="EC" id="4.6.1.17"/>
    </reaction>
</comment>
<feature type="binding site" evidence="12">
    <location>
        <position position="250"/>
    </location>
    <ligand>
        <name>GTP</name>
        <dbReference type="ChEBI" id="CHEBI:37565"/>
    </ligand>
</feature>
<dbReference type="Gene3D" id="3.30.70.640">
    <property type="entry name" value="Molybdopterin cofactor biosynthesis C (MoaC) domain"/>
    <property type="match status" value="1"/>
</dbReference>
<feature type="binding site" evidence="12">
    <location>
        <position position="221"/>
    </location>
    <ligand>
        <name>GTP</name>
        <dbReference type="ChEBI" id="CHEBI:37565"/>
    </ligand>
</feature>
<feature type="binding site" evidence="12">
    <location>
        <position position="174"/>
    </location>
    <ligand>
        <name>GTP</name>
        <dbReference type="ChEBI" id="CHEBI:37565"/>
    </ligand>
</feature>
<evidence type="ECO:0000256" key="9">
    <source>
        <dbReference type="ARBA" id="ARBA00023150"/>
    </source>
</evidence>
<dbReference type="eggNOG" id="COG0315">
    <property type="taxonomic scope" value="Bacteria"/>
</dbReference>
<dbReference type="InterPro" id="IPR036522">
    <property type="entry name" value="MoaC_sf"/>
</dbReference>
<comment type="domain">
    <text evidence="12">The N-terminal domain determines nucleotide recognition and specific binding, while the C-terminal domain determines the specific binding to the target protein.</text>
</comment>
<dbReference type="Proteomes" id="UP000008963">
    <property type="component" value="Chromosome"/>
</dbReference>
<proteinExistence type="inferred from homology"/>
<feature type="domain" description="MobA-like NTP transferase" evidence="14">
    <location>
        <begin position="159"/>
        <end position="305"/>
    </location>
</feature>
<dbReference type="InterPro" id="IPR025877">
    <property type="entry name" value="MobA-like_NTP_Trfase"/>
</dbReference>
<dbReference type="AlphaFoldDB" id="E1WYJ6"/>
<comment type="pathway">
    <text evidence="2">Cofactor biosynthesis; molybdopterin biosynthesis.</text>
</comment>
<dbReference type="STRING" id="862908.BMS_1166"/>
<dbReference type="OrthoDB" id="9794429at2"/>
<keyword evidence="10" id="KW-0456">Lyase</keyword>
<dbReference type="CDD" id="cd01420">
    <property type="entry name" value="MoaC_PE"/>
    <property type="match status" value="1"/>
</dbReference>
<evidence type="ECO:0000259" key="14">
    <source>
        <dbReference type="Pfam" id="PF12804"/>
    </source>
</evidence>
<evidence type="ECO:0000256" key="11">
    <source>
        <dbReference type="ARBA" id="ARBA00055087"/>
    </source>
</evidence>
<comment type="catalytic activity">
    <reaction evidence="12">
        <text>Mo-molybdopterin + GTP + H(+) = Mo-molybdopterin guanine dinucleotide + diphosphate</text>
        <dbReference type="Rhea" id="RHEA:34243"/>
        <dbReference type="ChEBI" id="CHEBI:15378"/>
        <dbReference type="ChEBI" id="CHEBI:33019"/>
        <dbReference type="ChEBI" id="CHEBI:37565"/>
        <dbReference type="ChEBI" id="CHEBI:71302"/>
        <dbReference type="ChEBI" id="CHEBI:71310"/>
        <dbReference type="EC" id="2.7.7.77"/>
    </reaction>
</comment>
<dbReference type="EMBL" id="FQ312005">
    <property type="protein sequence ID" value="CBW26044.1"/>
    <property type="molecule type" value="Genomic_DNA"/>
</dbReference>
<keyword evidence="5 12" id="KW-0479">Metal-binding</keyword>
<dbReference type="HAMAP" id="MF_00316">
    <property type="entry name" value="MobA"/>
    <property type="match status" value="1"/>
</dbReference>
<protein>
    <recommendedName>
        <fullName evidence="12">Probable molybdenum cofactor guanylyltransferase</fullName>
        <shortName evidence="12">MoCo guanylyltransferase</shortName>
        <ecNumber evidence="12">2.7.7.77</ecNumber>
    </recommendedName>
    <alternativeName>
        <fullName evidence="12">GTP:molybdopterin guanylyltransferase</fullName>
    </alternativeName>
    <alternativeName>
        <fullName evidence="12">Mo-MPT guanylyltransferase</fullName>
    </alternativeName>
    <alternativeName>
        <fullName evidence="12">Molybdopterin guanylyltransferase</fullName>
    </alternativeName>
    <alternativeName>
        <fullName evidence="12">Molybdopterin-guanine dinucleotide synthase</fullName>
        <shortName evidence="12">MGD synthase</shortName>
    </alternativeName>
</protein>
<dbReference type="Gene3D" id="3.90.550.10">
    <property type="entry name" value="Spore Coat Polysaccharide Biosynthesis Protein SpsA, Chain A"/>
    <property type="match status" value="1"/>
</dbReference>
<comment type="similarity">
    <text evidence="12">Belongs to the MobA family.</text>
</comment>
<dbReference type="GO" id="GO:0046872">
    <property type="term" value="F:metal ion binding"/>
    <property type="evidence" value="ECO:0007669"/>
    <property type="project" value="UniProtKB-KW"/>
</dbReference>
<keyword evidence="16" id="KW-1185">Reference proteome</keyword>
<comment type="function">
    <text evidence="12">Transfers a GMP moiety from GTP to Mo-molybdopterin (Mo-MPT) cofactor (Moco or molybdenum cofactor) to form Mo-molybdopterin guanine dinucleotide (Mo-MGD) cofactor.</text>
</comment>
<dbReference type="GO" id="GO:0005737">
    <property type="term" value="C:cytoplasm"/>
    <property type="evidence" value="ECO:0007669"/>
    <property type="project" value="UniProtKB-SubCell"/>
</dbReference>
<dbReference type="GO" id="GO:0061799">
    <property type="term" value="F:cyclic pyranopterin monophosphate synthase activity"/>
    <property type="evidence" value="ECO:0007669"/>
    <property type="project" value="UniProtKB-EC"/>
</dbReference>
<evidence type="ECO:0000256" key="5">
    <source>
        <dbReference type="ARBA" id="ARBA00022723"/>
    </source>
</evidence>
<name>E1WYJ6_HALMS</name>
<feature type="domain" description="Molybdopterin cofactor biosynthesis C (MoaC)" evidence="13">
    <location>
        <begin position="13"/>
        <end position="149"/>
    </location>
</feature>
<dbReference type="InterPro" id="IPR047594">
    <property type="entry name" value="MoaC_bact/euk"/>
</dbReference>